<accession>A0A822WWA3</accession>
<gene>
    <name evidence="1" type="ORF">SAMEA2273352_03718</name>
</gene>
<proteinExistence type="predicted"/>
<evidence type="ECO:0000313" key="2">
    <source>
        <dbReference type="Proteomes" id="UP000076205"/>
    </source>
</evidence>
<name>A0A822WWA3_9ENTR</name>
<protein>
    <submittedName>
        <fullName evidence="1">Uncharacterized protein</fullName>
    </submittedName>
</protein>
<dbReference type="RefSeq" id="WP_063162090.1">
    <property type="nucleotide sequence ID" value="NZ_CP135494.1"/>
</dbReference>
<dbReference type="Proteomes" id="UP000076205">
    <property type="component" value="Unassembled WGS sequence"/>
</dbReference>
<comment type="caution">
    <text evidence="1">The sequence shown here is derived from an EMBL/GenBank/DDBJ whole genome shotgun (WGS) entry which is preliminary data.</text>
</comment>
<organism evidence="1 2">
    <name type="scientific">Enterobacter hormaechei</name>
    <dbReference type="NCBI Taxonomy" id="158836"/>
    <lineage>
        <taxon>Bacteria</taxon>
        <taxon>Pseudomonadati</taxon>
        <taxon>Pseudomonadota</taxon>
        <taxon>Gammaproteobacteria</taxon>
        <taxon>Enterobacterales</taxon>
        <taxon>Enterobacteriaceae</taxon>
        <taxon>Enterobacter</taxon>
        <taxon>Enterobacter cloacae complex</taxon>
    </lineage>
</organism>
<reference evidence="1 2" key="1">
    <citation type="submission" date="2016-03" db="EMBL/GenBank/DDBJ databases">
        <authorList>
            <consortium name="Pathogen Informatics"/>
        </authorList>
    </citation>
    <scope>NUCLEOTIDE SEQUENCE [LARGE SCALE GENOMIC DNA]</scope>
    <source>
        <strain evidence="2">e1424</strain>
    </source>
</reference>
<dbReference type="EMBL" id="FJYW01000008">
    <property type="protein sequence ID" value="CZX90314.1"/>
    <property type="molecule type" value="Genomic_DNA"/>
</dbReference>
<dbReference type="AlphaFoldDB" id="A0A822WWA3"/>
<evidence type="ECO:0000313" key="1">
    <source>
        <dbReference type="EMBL" id="CZX90314.1"/>
    </source>
</evidence>
<sequence>MSLDKELNDFLAKLRKHQDIRYLQGVTPATLFRFLNGSVHLSHIAEPAKNSVLNVLQDPDQADFISSFFSDLRYRGKGLKIQAFRDSLMWSYIRLYHPQHLKVNIYHDAYVFNQINALETFFDTYCSGTSGVYFPAMDNLYANGSLSFFPTIRGLSHSPFDRRTCNDALKTIRKTGMDSLYVLDKDLMKVLSFSAQDGIQQVMQLCQPADPASATAIIEYALQLYRECRKDADDFANNFSVSDYNEKRKVLEKKIAFDTVFLYVLLTDFCDAAGFGAFDKKALNTIKPVRPTLSYIKNRFGLSSDNVLSLQKNIVVKAVLYAVLKRMQADSSTQYTRLRFLREIDKHYAWLDANTSRRNEDINKLIDSDTHEHCIKALWNVRTSVELFTVG</sequence>